<evidence type="ECO:0000256" key="1">
    <source>
        <dbReference type="ARBA" id="ARBA00022669"/>
    </source>
</evidence>
<dbReference type="InterPro" id="IPR036508">
    <property type="entry name" value="Chitin-bd_dom_sf"/>
</dbReference>
<organism evidence="9 10">
    <name type="scientific">Kitasatospora nipponensis</name>
    <dbReference type="NCBI Taxonomy" id="258049"/>
    <lineage>
        <taxon>Bacteria</taxon>
        <taxon>Bacillati</taxon>
        <taxon>Actinomycetota</taxon>
        <taxon>Actinomycetes</taxon>
        <taxon>Kitasatosporales</taxon>
        <taxon>Streptomycetaceae</taxon>
        <taxon>Kitasatospora</taxon>
    </lineage>
</organism>
<dbReference type="PANTHER" id="PTHR23301">
    <property type="entry name" value="CHITIN BINDING PERITROPHIN-A"/>
    <property type="match status" value="1"/>
</dbReference>
<evidence type="ECO:0000313" key="9">
    <source>
        <dbReference type="EMBL" id="GAA1251017.1"/>
    </source>
</evidence>
<evidence type="ECO:0000256" key="5">
    <source>
        <dbReference type="ARBA" id="ARBA00023180"/>
    </source>
</evidence>
<dbReference type="InterPro" id="IPR051940">
    <property type="entry name" value="Chitin_bind-dev_reg"/>
</dbReference>
<keyword evidence="2 7" id="KW-0732">Signal</keyword>
<feature type="domain" description="Chitin-binding type-2" evidence="8">
    <location>
        <begin position="34"/>
        <end position="89"/>
    </location>
</feature>
<keyword evidence="1" id="KW-0147">Chitin-binding</keyword>
<accession>A0ABN1WLU7</accession>
<dbReference type="PROSITE" id="PS50940">
    <property type="entry name" value="CHIT_BIND_II"/>
    <property type="match status" value="1"/>
</dbReference>
<gene>
    <name evidence="9" type="ORF">GCM10009665_47150</name>
</gene>
<evidence type="ECO:0000313" key="10">
    <source>
        <dbReference type="Proteomes" id="UP001500037"/>
    </source>
</evidence>
<evidence type="ECO:0000256" key="2">
    <source>
        <dbReference type="ARBA" id="ARBA00022729"/>
    </source>
</evidence>
<evidence type="ECO:0000256" key="7">
    <source>
        <dbReference type="SAM" id="SignalP"/>
    </source>
</evidence>
<name>A0ABN1WLU7_9ACTN</name>
<dbReference type="SUPFAM" id="SSF57625">
    <property type="entry name" value="Invertebrate chitin-binding proteins"/>
    <property type="match status" value="1"/>
</dbReference>
<dbReference type="Proteomes" id="UP001500037">
    <property type="component" value="Unassembled WGS sequence"/>
</dbReference>
<evidence type="ECO:0000256" key="4">
    <source>
        <dbReference type="ARBA" id="ARBA00023157"/>
    </source>
</evidence>
<dbReference type="SMART" id="SM00494">
    <property type="entry name" value="ChtBD2"/>
    <property type="match status" value="1"/>
</dbReference>
<keyword evidence="3" id="KW-0677">Repeat</keyword>
<sequence>MKKTLLSTAVSSVVLVCALATSAAATSGPPTPVTNPCPGPNQYYGDPNDPGQFWECSNGIAYRFDCPANLWWDTTLLTCNYPEQVAVDRKSTTTAGPARLSLLPLGLTNLHAHFHAGAGFGPWADITFTAADGTVLCTAQADSHGNASCDADPAVLGLVAALLTGYTATYQGLGDQEGTPVIQPSSGHGTVALL</sequence>
<dbReference type="PANTHER" id="PTHR23301:SF0">
    <property type="entry name" value="CHITIN-BINDING TYPE-2 DOMAIN-CONTAINING PROTEIN-RELATED"/>
    <property type="match status" value="1"/>
</dbReference>
<comment type="caution">
    <text evidence="9">The sequence shown here is derived from an EMBL/GenBank/DDBJ whole genome shotgun (WGS) entry which is preliminary data.</text>
</comment>
<proteinExistence type="predicted"/>
<keyword evidence="4" id="KW-1015">Disulfide bond</keyword>
<keyword evidence="5" id="KW-0325">Glycoprotein</keyword>
<feature type="signal peptide" evidence="7">
    <location>
        <begin position="1"/>
        <end position="25"/>
    </location>
</feature>
<feature type="chain" id="PRO_5046451287" description="Chitin-binding type-2 domain-containing protein" evidence="7">
    <location>
        <begin position="26"/>
        <end position="194"/>
    </location>
</feature>
<dbReference type="Gene3D" id="2.170.140.10">
    <property type="entry name" value="Chitin binding domain"/>
    <property type="match status" value="1"/>
</dbReference>
<feature type="region of interest" description="Disordered" evidence="6">
    <location>
        <begin position="24"/>
        <end position="44"/>
    </location>
</feature>
<protein>
    <recommendedName>
        <fullName evidence="8">Chitin-binding type-2 domain-containing protein</fullName>
    </recommendedName>
</protein>
<dbReference type="InterPro" id="IPR002557">
    <property type="entry name" value="Chitin-bd_dom"/>
</dbReference>
<evidence type="ECO:0000259" key="8">
    <source>
        <dbReference type="PROSITE" id="PS50940"/>
    </source>
</evidence>
<feature type="compositionally biased region" description="Pro residues" evidence="6">
    <location>
        <begin position="29"/>
        <end position="39"/>
    </location>
</feature>
<evidence type="ECO:0000256" key="3">
    <source>
        <dbReference type="ARBA" id="ARBA00022737"/>
    </source>
</evidence>
<keyword evidence="10" id="KW-1185">Reference proteome</keyword>
<reference evidence="9 10" key="1">
    <citation type="journal article" date="2019" name="Int. J. Syst. Evol. Microbiol.">
        <title>The Global Catalogue of Microorganisms (GCM) 10K type strain sequencing project: providing services to taxonomists for standard genome sequencing and annotation.</title>
        <authorList>
            <consortium name="The Broad Institute Genomics Platform"/>
            <consortium name="The Broad Institute Genome Sequencing Center for Infectious Disease"/>
            <person name="Wu L."/>
            <person name="Ma J."/>
        </authorList>
    </citation>
    <scope>NUCLEOTIDE SEQUENCE [LARGE SCALE GENOMIC DNA]</scope>
    <source>
        <strain evidence="9 10">JCM 13004</strain>
    </source>
</reference>
<dbReference type="EMBL" id="BAAALF010000093">
    <property type="protein sequence ID" value="GAA1251017.1"/>
    <property type="molecule type" value="Genomic_DNA"/>
</dbReference>
<dbReference type="Pfam" id="PF01607">
    <property type="entry name" value="CBM_14"/>
    <property type="match status" value="1"/>
</dbReference>
<dbReference type="RefSeq" id="WP_344443924.1">
    <property type="nucleotide sequence ID" value="NZ_BAAALF010000093.1"/>
</dbReference>
<evidence type="ECO:0000256" key="6">
    <source>
        <dbReference type="SAM" id="MobiDB-lite"/>
    </source>
</evidence>